<dbReference type="InterPro" id="IPR017938">
    <property type="entry name" value="Riboflavin_synthase-like_b-brl"/>
</dbReference>
<dbReference type="PANTHER" id="PTHR30157:SF0">
    <property type="entry name" value="NADPH-DEPENDENT FERRIC-CHELATE REDUCTASE"/>
    <property type="match status" value="1"/>
</dbReference>
<feature type="domain" description="FAD-binding FR-type" evidence="1">
    <location>
        <begin position="12"/>
        <end position="137"/>
    </location>
</feature>
<dbReference type="PANTHER" id="PTHR30157">
    <property type="entry name" value="FERRIC REDUCTASE, NADPH-DEPENDENT"/>
    <property type="match status" value="1"/>
</dbReference>
<dbReference type="PROSITE" id="PS51384">
    <property type="entry name" value="FAD_FR"/>
    <property type="match status" value="1"/>
</dbReference>
<dbReference type="GO" id="GO:0016491">
    <property type="term" value="F:oxidoreductase activity"/>
    <property type="evidence" value="ECO:0007669"/>
    <property type="project" value="InterPro"/>
</dbReference>
<accession>A0A849HAX2</accession>
<dbReference type="InterPro" id="IPR017927">
    <property type="entry name" value="FAD-bd_FR_type"/>
</dbReference>
<dbReference type="EMBL" id="JABEPQ010000002">
    <property type="protein sequence ID" value="NNM46866.1"/>
    <property type="molecule type" value="Genomic_DNA"/>
</dbReference>
<protein>
    <submittedName>
        <fullName evidence="2">Siderophore-interacting protein</fullName>
    </submittedName>
</protein>
<dbReference type="Gene3D" id="2.40.30.10">
    <property type="entry name" value="Translation factors"/>
    <property type="match status" value="1"/>
</dbReference>
<dbReference type="Gene3D" id="3.40.50.80">
    <property type="entry name" value="Nucleotide-binding domain of ferredoxin-NADP reductase (FNR) module"/>
    <property type="match status" value="1"/>
</dbReference>
<dbReference type="InterPro" id="IPR007037">
    <property type="entry name" value="SIP_rossman_dom"/>
</dbReference>
<organism evidence="2 3">
    <name type="scientific">Knoellia koreensis</name>
    <dbReference type="NCBI Taxonomy" id="2730921"/>
    <lineage>
        <taxon>Bacteria</taxon>
        <taxon>Bacillati</taxon>
        <taxon>Actinomycetota</taxon>
        <taxon>Actinomycetes</taxon>
        <taxon>Micrococcales</taxon>
        <taxon>Intrasporangiaceae</taxon>
        <taxon>Knoellia</taxon>
    </lineage>
</organism>
<dbReference type="Pfam" id="PF08021">
    <property type="entry name" value="FAD_binding_9"/>
    <property type="match status" value="1"/>
</dbReference>
<comment type="caution">
    <text evidence="2">The sequence shown here is derived from an EMBL/GenBank/DDBJ whole genome shotgun (WGS) entry which is preliminary data.</text>
</comment>
<gene>
    <name evidence="2" type="ORF">HJG52_12720</name>
</gene>
<dbReference type="RefSeq" id="WP_171243912.1">
    <property type="nucleotide sequence ID" value="NZ_JABEPQ010000002.1"/>
</dbReference>
<dbReference type="FunFam" id="2.40.30.10:FF:000131">
    <property type="entry name" value="NADPH-dependent ferric siderophore reductase"/>
    <property type="match status" value="1"/>
</dbReference>
<proteinExistence type="predicted"/>
<dbReference type="InterPro" id="IPR039261">
    <property type="entry name" value="FNR_nucleotide-bd"/>
</dbReference>
<dbReference type="CDD" id="cd06193">
    <property type="entry name" value="siderophore_interacting"/>
    <property type="match status" value="1"/>
</dbReference>
<dbReference type="InterPro" id="IPR039374">
    <property type="entry name" value="SIP_fam"/>
</dbReference>
<reference evidence="2 3" key="1">
    <citation type="submission" date="2020-04" db="EMBL/GenBank/DDBJ databases">
        <title>Knoellia sp. isolate from air conditioner.</title>
        <authorList>
            <person name="Chea S."/>
            <person name="Kim D.-U."/>
        </authorList>
    </citation>
    <scope>NUCLEOTIDE SEQUENCE [LARGE SCALE GENOMIC DNA]</scope>
    <source>
        <strain evidence="2 3">DB2414S</strain>
    </source>
</reference>
<dbReference type="SUPFAM" id="SSF63380">
    <property type="entry name" value="Riboflavin synthase domain-like"/>
    <property type="match status" value="1"/>
</dbReference>
<dbReference type="Proteomes" id="UP000588586">
    <property type="component" value="Unassembled WGS sequence"/>
</dbReference>
<evidence type="ECO:0000313" key="3">
    <source>
        <dbReference type="Proteomes" id="UP000588586"/>
    </source>
</evidence>
<sequence length="287" mass="31458">MTEAATPARAKRTVTSATVARTEWLAPDMVRLVLTGPELANLPELQHTDHYVKLLFPAPGAAYRWPFDPDELRETLPREQWPVTRAYTIRSFDRETLELTVDFVVHGDEGIAGPWAAAAQPGDAIGFFGPGGAWGPSPVADTFLLVGDAAAIPAIAAALDRLPPHAVAQAFLEVEDATTHVPLPQGDNIAVTWVHHADEPDRPVGDQLAEVVRAAGLPTGEVHAFVHGNAGMVKDLRRWLFVERGLPRDRVSISGYWRSGFTDEGWRSVKKEFTAEMEREEQALQSH</sequence>
<keyword evidence="3" id="KW-1185">Reference proteome</keyword>
<evidence type="ECO:0000259" key="1">
    <source>
        <dbReference type="PROSITE" id="PS51384"/>
    </source>
</evidence>
<dbReference type="InterPro" id="IPR013113">
    <property type="entry name" value="SIP_FAD-bd"/>
</dbReference>
<dbReference type="Pfam" id="PF04954">
    <property type="entry name" value="SIP"/>
    <property type="match status" value="1"/>
</dbReference>
<evidence type="ECO:0000313" key="2">
    <source>
        <dbReference type="EMBL" id="NNM46866.1"/>
    </source>
</evidence>
<name>A0A849HAX2_9MICO</name>
<dbReference type="AlphaFoldDB" id="A0A849HAX2"/>